<name>A0AB39ALN6_9GAMM</name>
<comment type="catalytic activity">
    <reaction evidence="1">
        <text>Hydrolysis of Pro-|-Xaa &gt;&gt; Ala-|-Xaa in oligopeptides.</text>
        <dbReference type="EC" id="3.4.21.26"/>
    </reaction>
</comment>
<organism evidence="10">
    <name type="scientific">Pseudoalteromonas sp. SD03</name>
    <dbReference type="NCBI Taxonomy" id="3231719"/>
    <lineage>
        <taxon>Bacteria</taxon>
        <taxon>Pseudomonadati</taxon>
        <taxon>Pseudomonadota</taxon>
        <taxon>Gammaproteobacteria</taxon>
        <taxon>Alteromonadales</taxon>
        <taxon>Pseudoalteromonadaceae</taxon>
        <taxon>Pseudoalteromonas</taxon>
    </lineage>
</organism>
<dbReference type="EMBL" id="CP162514">
    <property type="protein sequence ID" value="XDH86317.1"/>
    <property type="molecule type" value="Genomic_DNA"/>
</dbReference>
<accession>A0AB39ALN6</accession>
<evidence type="ECO:0000259" key="8">
    <source>
        <dbReference type="Pfam" id="PF00326"/>
    </source>
</evidence>
<dbReference type="PROSITE" id="PS00708">
    <property type="entry name" value="PRO_ENDOPEP_SER"/>
    <property type="match status" value="1"/>
</dbReference>
<dbReference type="GO" id="GO:0006508">
    <property type="term" value="P:proteolysis"/>
    <property type="evidence" value="ECO:0007669"/>
    <property type="project" value="UniProtKB-KW"/>
</dbReference>
<gene>
    <name evidence="10" type="ORF">ABZP26_09405</name>
</gene>
<dbReference type="InterPro" id="IPR002470">
    <property type="entry name" value="Peptidase_S9A"/>
</dbReference>
<reference evidence="10" key="1">
    <citation type="submission" date="2024-07" db="EMBL/GenBank/DDBJ databases">
        <authorList>
            <person name="Jiang Y."/>
            <person name="Qin Q."/>
        </authorList>
    </citation>
    <scope>NUCLEOTIDE SEQUENCE</scope>
    <source>
        <strain evidence="10">SD03</strain>
    </source>
</reference>
<protein>
    <recommendedName>
        <fullName evidence="3">prolyl oligopeptidase</fullName>
        <ecNumber evidence="3">3.4.21.26</ecNumber>
    </recommendedName>
</protein>
<evidence type="ECO:0000256" key="5">
    <source>
        <dbReference type="ARBA" id="ARBA00022801"/>
    </source>
</evidence>
<evidence type="ECO:0000256" key="6">
    <source>
        <dbReference type="ARBA" id="ARBA00022825"/>
    </source>
</evidence>
<dbReference type="InterPro" id="IPR001375">
    <property type="entry name" value="Peptidase_S9_cat"/>
</dbReference>
<feature type="domain" description="Peptidase S9 prolyl oligopeptidase catalytic" evidence="8">
    <location>
        <begin position="500"/>
        <end position="714"/>
    </location>
</feature>
<evidence type="ECO:0000256" key="1">
    <source>
        <dbReference type="ARBA" id="ARBA00001070"/>
    </source>
</evidence>
<proteinExistence type="inferred from homology"/>
<evidence type="ECO:0000313" key="10">
    <source>
        <dbReference type="EMBL" id="XDH86317.1"/>
    </source>
</evidence>
<feature type="domain" description="Peptidase S9A N-terminal" evidence="9">
    <location>
        <begin position="42"/>
        <end position="442"/>
    </location>
</feature>
<dbReference type="PRINTS" id="PR00862">
    <property type="entry name" value="PROLIGOPTASE"/>
</dbReference>
<dbReference type="PANTHER" id="PTHR42881">
    <property type="entry name" value="PROLYL ENDOPEPTIDASE"/>
    <property type="match status" value="1"/>
</dbReference>
<dbReference type="SUPFAM" id="SSF50993">
    <property type="entry name" value="Peptidase/esterase 'gauge' domain"/>
    <property type="match status" value="1"/>
</dbReference>
<dbReference type="InterPro" id="IPR023302">
    <property type="entry name" value="Pept_S9A_N"/>
</dbReference>
<dbReference type="Pfam" id="PF00326">
    <property type="entry name" value="Peptidase_S9"/>
    <property type="match status" value="1"/>
</dbReference>
<evidence type="ECO:0000256" key="7">
    <source>
        <dbReference type="SAM" id="SignalP"/>
    </source>
</evidence>
<evidence type="ECO:0000256" key="3">
    <source>
        <dbReference type="ARBA" id="ARBA00011897"/>
    </source>
</evidence>
<keyword evidence="4" id="KW-0645">Protease</keyword>
<dbReference type="EC" id="3.4.21.26" evidence="3"/>
<dbReference type="SUPFAM" id="SSF53474">
    <property type="entry name" value="alpha/beta-Hydrolases"/>
    <property type="match status" value="1"/>
</dbReference>
<dbReference type="Gene3D" id="3.40.50.1820">
    <property type="entry name" value="alpha/beta hydrolase"/>
    <property type="match status" value="1"/>
</dbReference>
<feature type="chain" id="PRO_5044325058" description="prolyl oligopeptidase" evidence="7">
    <location>
        <begin position="24"/>
        <end position="718"/>
    </location>
</feature>
<keyword evidence="6" id="KW-0720">Serine protease</keyword>
<comment type="similarity">
    <text evidence="2">Belongs to the peptidase S9A family.</text>
</comment>
<dbReference type="GO" id="GO:0004252">
    <property type="term" value="F:serine-type endopeptidase activity"/>
    <property type="evidence" value="ECO:0007669"/>
    <property type="project" value="UniProtKB-EC"/>
</dbReference>
<dbReference type="AlphaFoldDB" id="A0AB39ALN6"/>
<keyword evidence="5" id="KW-0378">Hydrolase</keyword>
<sequence length="718" mass="79436">MLKKTLTCAVVIALAGCSQPAENTSQNEVKTAMKAVNSLDYPETKKGTVVDSYFGETVADPYRWLEDDMSDETAQWVKTQNNLTFSYLEQIPYRDTLKQRLEKLMNYEKISAPFTEGDYTYFYKNDGLQNQYVLYRSKDGGEAEIFLDPNTFSEDGTTSMSGLSFSEDGSLLAYQISEGGSDWRKIIVIDTETKEQVEQALVDVKFSGVSWLANDGFYYSSYDKPEGSELSAKTDQHKVYYHKLGQAQSEDALVFGDTAEQKHRYVGAKATKDGRYLFISASVSTSGNKLFIKDLTKPDSEFVTVVGNTDSDTSVIDNEGSKLFLVTNLNAPNKKVVTVDASNPQPENWQDFIPETENVLNVTLGGNTFFANYMVDAISKVKQYNKQGELIRDISLPGVGTAGGFGGKKEQTTLYYSFTNYKTPGTTYSFDVQSGESKVYRKSGIDFNSDNYTSEQVFYTSKDGTKVPMIITYKSDIKLDGSNPTILYGYGGFNISLTPRFSSTTAAWLEQGGVYAVANIRGGGEYGKEWHKAGTQLQKQNVFDDFIAAAQYLQDKKYTSKKRLALRGGSNGGLLVGAVMTQRPDLFQVALPAVGVLDMLRYHTFTAGAGWAYDYGTSDQSKEMFDYLKGYSPIHNVKAGVEYPATMITTGDHDDRVVPSHSFKFAAELQANQAGTNPTLIRIETNAGHGAGTPTSKIIDLYADMYGFTLYNMGIKSL</sequence>
<feature type="signal peptide" evidence="7">
    <location>
        <begin position="1"/>
        <end position="23"/>
    </location>
</feature>
<keyword evidence="7" id="KW-0732">Signal</keyword>
<dbReference type="GO" id="GO:0070012">
    <property type="term" value="F:oligopeptidase activity"/>
    <property type="evidence" value="ECO:0007669"/>
    <property type="project" value="TreeGrafter"/>
</dbReference>
<dbReference type="Gene3D" id="2.130.10.120">
    <property type="entry name" value="Prolyl oligopeptidase, N-terminal domain"/>
    <property type="match status" value="1"/>
</dbReference>
<dbReference type="InterPro" id="IPR002471">
    <property type="entry name" value="Pept_S9_AS"/>
</dbReference>
<evidence type="ECO:0000259" key="9">
    <source>
        <dbReference type="Pfam" id="PF02897"/>
    </source>
</evidence>
<dbReference type="FunFam" id="3.40.50.1820:FF:000005">
    <property type="entry name" value="Prolyl endopeptidase"/>
    <property type="match status" value="1"/>
</dbReference>
<dbReference type="InterPro" id="IPR029058">
    <property type="entry name" value="AB_hydrolase_fold"/>
</dbReference>
<dbReference type="RefSeq" id="WP_368484863.1">
    <property type="nucleotide sequence ID" value="NZ_CP162514.1"/>
</dbReference>
<dbReference type="InterPro" id="IPR051167">
    <property type="entry name" value="Prolyl_oligopep/macrocyclase"/>
</dbReference>
<dbReference type="PROSITE" id="PS51257">
    <property type="entry name" value="PROKAR_LIPOPROTEIN"/>
    <property type="match status" value="1"/>
</dbReference>
<dbReference type="PANTHER" id="PTHR42881:SF2">
    <property type="entry name" value="PROLYL ENDOPEPTIDASE"/>
    <property type="match status" value="1"/>
</dbReference>
<dbReference type="GO" id="GO:0005829">
    <property type="term" value="C:cytosol"/>
    <property type="evidence" value="ECO:0007669"/>
    <property type="project" value="TreeGrafter"/>
</dbReference>
<dbReference type="Pfam" id="PF02897">
    <property type="entry name" value="Peptidase_S9_N"/>
    <property type="match status" value="1"/>
</dbReference>
<evidence type="ECO:0000256" key="4">
    <source>
        <dbReference type="ARBA" id="ARBA00022670"/>
    </source>
</evidence>
<evidence type="ECO:0000256" key="2">
    <source>
        <dbReference type="ARBA" id="ARBA00005228"/>
    </source>
</evidence>